<dbReference type="GO" id="GO:0016491">
    <property type="term" value="F:oxidoreductase activity"/>
    <property type="evidence" value="ECO:0007669"/>
    <property type="project" value="InterPro"/>
</dbReference>
<dbReference type="InterPro" id="IPR012347">
    <property type="entry name" value="Ferritin-like"/>
</dbReference>
<evidence type="ECO:0000313" key="2">
    <source>
        <dbReference type="EMBL" id="HHF98939.1"/>
    </source>
</evidence>
<dbReference type="AlphaFoldDB" id="A0A7V5M0N3"/>
<feature type="domain" description="Rubrerythrin diiron-binding" evidence="1">
    <location>
        <begin position="9"/>
        <end position="154"/>
    </location>
</feature>
<dbReference type="PANTHER" id="PTHR33531">
    <property type="entry name" value="RUBRERYTHRIN SUBFAMILY"/>
    <property type="match status" value="1"/>
</dbReference>
<comment type="caution">
    <text evidence="2">The sequence shown here is derived from an EMBL/GenBank/DDBJ whole genome shotgun (WGS) entry which is preliminary data.</text>
</comment>
<dbReference type="InterPro" id="IPR009078">
    <property type="entry name" value="Ferritin-like_SF"/>
</dbReference>
<dbReference type="GO" id="GO:0046872">
    <property type="term" value="F:metal ion binding"/>
    <property type="evidence" value="ECO:0007669"/>
    <property type="project" value="InterPro"/>
</dbReference>
<dbReference type="CDD" id="cd01045">
    <property type="entry name" value="Ferritin_like_AB"/>
    <property type="match status" value="1"/>
</dbReference>
<reference evidence="2" key="1">
    <citation type="journal article" date="2020" name="mSystems">
        <title>Genome- and Community-Level Interaction Insights into Carbon Utilization and Element Cycling Functions of Hydrothermarchaeota in Hydrothermal Sediment.</title>
        <authorList>
            <person name="Zhou Z."/>
            <person name="Liu Y."/>
            <person name="Xu W."/>
            <person name="Pan J."/>
            <person name="Luo Z.H."/>
            <person name="Li M."/>
        </authorList>
    </citation>
    <scope>NUCLEOTIDE SEQUENCE [LARGE SCALE GENOMIC DNA]</scope>
    <source>
        <strain evidence="2">HyVt-92</strain>
    </source>
</reference>
<gene>
    <name evidence="2" type="ORF">ENL39_05590</name>
</gene>
<proteinExistence type="predicted"/>
<dbReference type="PANTHER" id="PTHR33531:SF7">
    <property type="entry name" value="HYPOTHETICAL MEMBRANE PROTEIN, CONSERVED"/>
    <property type="match status" value="1"/>
</dbReference>
<dbReference type="SUPFAM" id="SSF47240">
    <property type="entry name" value="Ferritin-like"/>
    <property type="match status" value="1"/>
</dbReference>
<accession>A0A7V5M0N3</accession>
<name>A0A7V5M0N3_UNCAE</name>
<dbReference type="Proteomes" id="UP000886070">
    <property type="component" value="Unassembled WGS sequence"/>
</dbReference>
<sequence>MSNIFSPSEVIQLGIQIEKNGRDFYLGVAKLAKSEKIRKVLNYLAEEEEKHIKVFNDILSGIEKYEPQEAYPDEYFAYLRALSDGYVFTKKKKGEEIAAKVKDEKEAVEVGINAEKDSILFYEEMKKFILKDTYGTIDKLIEEEKKHLSKLYELKKSF</sequence>
<dbReference type="Gene3D" id="1.20.1260.10">
    <property type="match status" value="1"/>
</dbReference>
<protein>
    <recommendedName>
        <fullName evidence="1">Rubrerythrin diiron-binding domain-containing protein</fullName>
    </recommendedName>
</protein>
<dbReference type="Pfam" id="PF02915">
    <property type="entry name" value="Rubrerythrin"/>
    <property type="match status" value="1"/>
</dbReference>
<evidence type="ECO:0000259" key="1">
    <source>
        <dbReference type="Pfam" id="PF02915"/>
    </source>
</evidence>
<dbReference type="EMBL" id="DRTT01000150">
    <property type="protein sequence ID" value="HHF98939.1"/>
    <property type="molecule type" value="Genomic_DNA"/>
</dbReference>
<dbReference type="InterPro" id="IPR003251">
    <property type="entry name" value="Rr_diiron-bd_dom"/>
</dbReference>
<organism evidence="2">
    <name type="scientific">Aerophobetes bacterium</name>
    <dbReference type="NCBI Taxonomy" id="2030807"/>
    <lineage>
        <taxon>Bacteria</taxon>
        <taxon>Candidatus Aerophobota</taxon>
    </lineage>
</organism>